<accession>A0A9D2N4Z7</accession>
<dbReference type="EMBL" id="DWWV01000117">
    <property type="protein sequence ID" value="HJC10986.1"/>
    <property type="molecule type" value="Genomic_DNA"/>
</dbReference>
<comment type="caution">
    <text evidence="1">The sequence shown here is derived from an EMBL/GenBank/DDBJ whole genome shotgun (WGS) entry which is preliminary data.</text>
</comment>
<name>A0A9D2N4Z7_9FIRM</name>
<evidence type="ECO:0000313" key="2">
    <source>
        <dbReference type="Proteomes" id="UP000823893"/>
    </source>
</evidence>
<proteinExistence type="predicted"/>
<dbReference type="Gene3D" id="1.25.40.380">
    <property type="entry name" value="Protein of unknown function DUF1810"/>
    <property type="match status" value="1"/>
</dbReference>
<dbReference type="AlphaFoldDB" id="A0A9D2N4Z7"/>
<reference evidence="1" key="1">
    <citation type="journal article" date="2021" name="PeerJ">
        <title>Extensive microbial diversity within the chicken gut microbiome revealed by metagenomics and culture.</title>
        <authorList>
            <person name="Gilroy R."/>
            <person name="Ravi A."/>
            <person name="Getino M."/>
            <person name="Pursley I."/>
            <person name="Horton D.L."/>
            <person name="Alikhan N.F."/>
            <person name="Baker D."/>
            <person name="Gharbi K."/>
            <person name="Hall N."/>
            <person name="Watson M."/>
            <person name="Adriaenssens E.M."/>
            <person name="Foster-Nyarko E."/>
            <person name="Jarju S."/>
            <person name="Secka A."/>
            <person name="Antonio M."/>
            <person name="Oren A."/>
            <person name="Chaudhuri R.R."/>
            <person name="La Ragione R."/>
            <person name="Hildebrand F."/>
            <person name="Pallen M.J."/>
        </authorList>
    </citation>
    <scope>NUCLEOTIDE SEQUENCE</scope>
    <source>
        <strain evidence="1">ChiSxjej6B18-287</strain>
    </source>
</reference>
<dbReference type="Proteomes" id="UP000823893">
    <property type="component" value="Unassembled WGS sequence"/>
</dbReference>
<dbReference type="InterPro" id="IPR036287">
    <property type="entry name" value="Rv1873-like_sf"/>
</dbReference>
<gene>
    <name evidence="1" type="ORF">H9935_09240</name>
</gene>
<dbReference type="Pfam" id="PF08837">
    <property type="entry name" value="DUF1810"/>
    <property type="match status" value="1"/>
</dbReference>
<organism evidence="1 2">
    <name type="scientific">Candidatus Blautia merdigallinarum</name>
    <dbReference type="NCBI Taxonomy" id="2838495"/>
    <lineage>
        <taxon>Bacteria</taxon>
        <taxon>Bacillati</taxon>
        <taxon>Bacillota</taxon>
        <taxon>Clostridia</taxon>
        <taxon>Lachnospirales</taxon>
        <taxon>Lachnospiraceae</taxon>
        <taxon>Blautia</taxon>
    </lineage>
</organism>
<evidence type="ECO:0000313" key="1">
    <source>
        <dbReference type="EMBL" id="HJC10986.1"/>
    </source>
</evidence>
<reference evidence="1" key="2">
    <citation type="submission" date="2021-04" db="EMBL/GenBank/DDBJ databases">
        <authorList>
            <person name="Gilroy R."/>
        </authorList>
    </citation>
    <scope>NUCLEOTIDE SEQUENCE</scope>
    <source>
        <strain evidence="1">ChiSxjej6B18-287</strain>
    </source>
</reference>
<dbReference type="SUPFAM" id="SSF140736">
    <property type="entry name" value="Rv1873-like"/>
    <property type="match status" value="1"/>
</dbReference>
<protein>
    <submittedName>
        <fullName evidence="1">DUF1810 domain-containing protein</fullName>
    </submittedName>
</protein>
<dbReference type="PIRSF" id="PIRSF008546">
    <property type="entry name" value="UCP008546"/>
    <property type="match status" value="1"/>
</dbReference>
<sequence length="142" mass="16215">MSDLQRFTKAQKEDFNLALEEIRSGRKRSHWMWYIFPQIRGLGFSSMSAYYGIQSLEEAKDFLKDPYLGGNIKSICQALLELDTDDPRKVFGSPDDLKLLSSMTLFEGAEGKGGVFTKVIEKYYGGRRDQRTLELLGITPVF</sequence>
<dbReference type="InterPro" id="IPR014937">
    <property type="entry name" value="DUF1810"/>
</dbReference>